<evidence type="ECO:0000313" key="4">
    <source>
        <dbReference type="EMBL" id="KAF5394293.1"/>
    </source>
</evidence>
<dbReference type="SUPFAM" id="SSF46785">
    <property type="entry name" value="Winged helix' DNA-binding domain"/>
    <property type="match status" value="1"/>
</dbReference>
<evidence type="ECO:0000259" key="3">
    <source>
        <dbReference type="PROSITE" id="PS51526"/>
    </source>
</evidence>
<keyword evidence="1" id="KW-0238">DNA-binding</keyword>
<reference evidence="4" key="1">
    <citation type="submission" date="2019-05" db="EMBL/GenBank/DDBJ databases">
        <title>Annotation for the trematode Paragonimus heterotremus.</title>
        <authorList>
            <person name="Choi Y.-J."/>
        </authorList>
    </citation>
    <scope>NUCLEOTIDE SEQUENCE</scope>
    <source>
        <strain evidence="4">LC</strain>
    </source>
</reference>
<dbReference type="Proteomes" id="UP000748531">
    <property type="component" value="Unassembled WGS sequence"/>
</dbReference>
<protein>
    <recommendedName>
        <fullName evidence="3">RFX-type winged-helix domain-containing protein</fullName>
    </recommendedName>
</protein>
<feature type="region of interest" description="Disordered" evidence="2">
    <location>
        <begin position="62"/>
        <end position="86"/>
    </location>
</feature>
<evidence type="ECO:0000256" key="2">
    <source>
        <dbReference type="SAM" id="MobiDB-lite"/>
    </source>
</evidence>
<dbReference type="InterPro" id="IPR039779">
    <property type="entry name" value="RFX-like"/>
</dbReference>
<feature type="compositionally biased region" description="Low complexity" evidence="2">
    <location>
        <begin position="64"/>
        <end position="83"/>
    </location>
</feature>
<dbReference type="Gene3D" id="1.10.10.10">
    <property type="entry name" value="Winged helix-like DNA-binding domain superfamily/Winged helix DNA-binding domain"/>
    <property type="match status" value="1"/>
</dbReference>
<dbReference type="InterPro" id="IPR036390">
    <property type="entry name" value="WH_DNA-bd_sf"/>
</dbReference>
<dbReference type="InterPro" id="IPR036388">
    <property type="entry name" value="WH-like_DNA-bd_sf"/>
</dbReference>
<dbReference type="AlphaFoldDB" id="A0A8J4SER9"/>
<keyword evidence="5" id="KW-1185">Reference proteome</keyword>
<comment type="caution">
    <text evidence="4">The sequence shown here is derived from an EMBL/GenBank/DDBJ whole genome shotgun (WGS) entry which is preliminary data.</text>
</comment>
<dbReference type="GO" id="GO:0000981">
    <property type="term" value="F:DNA-binding transcription factor activity, RNA polymerase II-specific"/>
    <property type="evidence" value="ECO:0007669"/>
    <property type="project" value="TreeGrafter"/>
</dbReference>
<dbReference type="Pfam" id="PF02257">
    <property type="entry name" value="RFX_DNA_binding"/>
    <property type="match status" value="1"/>
</dbReference>
<name>A0A8J4SER9_9TREM</name>
<feature type="domain" description="RFX-type winged-helix" evidence="3">
    <location>
        <begin position="1"/>
        <end position="42"/>
    </location>
</feature>
<evidence type="ECO:0000256" key="1">
    <source>
        <dbReference type="ARBA" id="ARBA00023125"/>
    </source>
</evidence>
<dbReference type="PANTHER" id="PTHR12619:SF21">
    <property type="entry name" value="RFX-TYPE WINGED-HELIX DOMAIN-CONTAINING PROTEIN"/>
    <property type="match status" value="1"/>
</dbReference>
<gene>
    <name evidence="4" type="ORF">PHET_11888</name>
</gene>
<evidence type="ECO:0000313" key="5">
    <source>
        <dbReference type="Proteomes" id="UP000748531"/>
    </source>
</evidence>
<dbReference type="EMBL" id="LUCH01019267">
    <property type="protein sequence ID" value="KAF5394293.1"/>
    <property type="molecule type" value="Genomic_DNA"/>
</dbReference>
<sequence>MKTLNTADFGKVMKRAFPNVKPRRLGQRGQSRYCYGGMRKKTEVQPPFLPDLTDEALGLTTQGSVGRSTTSPASSSGASAENGSQRRRVLSISPLTRLLLTNGSDADAVSSADEIAIRSVLGVRGVAVSDVAHILLEYAQQVFGVQFHSLFHLAQHLVTNRYVNSRSRYAFALIAYASNVSASLSPPPSTALAEAIQKGISKSAFDRVGNGRVKSVPTERSTFVKCEAEGMCSFLTTSFSLIFTILLKSSACLYHFLPSLQ</sequence>
<dbReference type="OrthoDB" id="10069709at2759"/>
<accession>A0A8J4SER9</accession>
<organism evidence="4 5">
    <name type="scientific">Paragonimus heterotremus</name>
    <dbReference type="NCBI Taxonomy" id="100268"/>
    <lineage>
        <taxon>Eukaryota</taxon>
        <taxon>Metazoa</taxon>
        <taxon>Spiralia</taxon>
        <taxon>Lophotrochozoa</taxon>
        <taxon>Platyhelminthes</taxon>
        <taxon>Trematoda</taxon>
        <taxon>Digenea</taxon>
        <taxon>Plagiorchiida</taxon>
        <taxon>Troglotremata</taxon>
        <taxon>Troglotrematidae</taxon>
        <taxon>Paragonimus</taxon>
    </lineage>
</organism>
<dbReference type="InterPro" id="IPR003150">
    <property type="entry name" value="DNA-bd_RFX"/>
</dbReference>
<dbReference type="PROSITE" id="PS51526">
    <property type="entry name" value="RFX_DBD"/>
    <property type="match status" value="1"/>
</dbReference>
<dbReference type="PANTHER" id="PTHR12619">
    <property type="entry name" value="RFX TRANSCRIPTION FACTOR FAMILY"/>
    <property type="match status" value="1"/>
</dbReference>
<proteinExistence type="predicted"/>
<dbReference type="GO" id="GO:0000978">
    <property type="term" value="F:RNA polymerase II cis-regulatory region sequence-specific DNA binding"/>
    <property type="evidence" value="ECO:0007669"/>
    <property type="project" value="TreeGrafter"/>
</dbReference>